<evidence type="ECO:0000256" key="9">
    <source>
        <dbReference type="ARBA" id="ARBA00023136"/>
    </source>
</evidence>
<evidence type="ECO:0000256" key="2">
    <source>
        <dbReference type="ARBA" id="ARBA00004687"/>
    </source>
</evidence>
<comment type="similarity">
    <text evidence="3 11">Belongs to the PIGX family.</text>
</comment>
<evidence type="ECO:0000256" key="1">
    <source>
        <dbReference type="ARBA" id="ARBA00004643"/>
    </source>
</evidence>
<dbReference type="GO" id="GO:1990529">
    <property type="term" value="C:glycosylphosphatidylinositol-mannosyltransferase I complex"/>
    <property type="evidence" value="ECO:0007669"/>
    <property type="project" value="TreeGrafter"/>
</dbReference>
<organism evidence="12 13">
    <name type="scientific">Zygosaccharomyces bailii (strain CLIB 213 / ATCC 58445 / CBS 680 / BCRC 21525 / NBRC 1098 / NCYC 1416 / NRRL Y-2227)</name>
    <dbReference type="NCBI Taxonomy" id="1333698"/>
    <lineage>
        <taxon>Eukaryota</taxon>
        <taxon>Fungi</taxon>
        <taxon>Dikarya</taxon>
        <taxon>Ascomycota</taxon>
        <taxon>Saccharomycotina</taxon>
        <taxon>Saccharomycetes</taxon>
        <taxon>Saccharomycetales</taxon>
        <taxon>Saccharomycetaceae</taxon>
        <taxon>Zygosaccharomyces</taxon>
    </lineage>
</organism>
<protein>
    <recommendedName>
        <fullName evidence="4 11">Protein PBN1</fullName>
    </recommendedName>
</protein>
<dbReference type="PANTHER" id="PTHR28533">
    <property type="entry name" value="PROTEIN PBN1"/>
    <property type="match status" value="1"/>
</dbReference>
<dbReference type="OrthoDB" id="5546453at2759"/>
<evidence type="ECO:0000256" key="7">
    <source>
        <dbReference type="ARBA" id="ARBA00022824"/>
    </source>
</evidence>
<feature type="transmembrane region" description="Helical" evidence="11">
    <location>
        <begin position="386"/>
        <end position="405"/>
    </location>
</feature>
<evidence type="ECO:0000256" key="6">
    <source>
        <dbReference type="ARBA" id="ARBA00022692"/>
    </source>
</evidence>
<evidence type="ECO:0000256" key="5">
    <source>
        <dbReference type="ARBA" id="ARBA00022502"/>
    </source>
</evidence>
<keyword evidence="13" id="KW-1185">Reference proteome</keyword>
<dbReference type="InterPro" id="IPR042322">
    <property type="entry name" value="Pbn1"/>
</dbReference>
<proteinExistence type="inferred from homology"/>
<dbReference type="UniPathway" id="UPA00196"/>
<sequence length="420" mass="46671">MVVKSRLSVLVGAEENVEGYTSNNGTHLVVQGGKNVAVQQKWVIGLAASPDVSARKRSRSGIRSTWKCGRSGGRNAIWEPFFVDGFNVYYDDGANDSKSANAIKTPRYSYKHGPLFEKPSASAGLDLDPASCDIEVLEQEDHTVITQWCALEPGESMAYTKEPGVEKAEAGVFYVDFSDIEDVGLSGLTCTWGSAQDGGSAEIDKCRETMFVYKPAHTEAYASRVARLEEPVGLHPKVLIDLSHFENQKQCEYFMYTVLPRDLFVDKFQSAPLFVFGEHDLEQPEYNLPTNAWGSEAMFRLEPGQLNGITFHSRYVEPVEQGGYKDVSFRPLVFKACDTGNDKIEKNSFYSKGLGYEAYFTKDTIFHHIDSPKLHVQIPRANLNDYGPTQLITLVCVVFSVVYILSKLFCGAVKRPCSPA</sequence>
<dbReference type="Pfam" id="PF08320">
    <property type="entry name" value="PIG-X"/>
    <property type="match status" value="1"/>
</dbReference>
<comment type="subcellular location">
    <subcellularLocation>
        <location evidence="11">Endoplasmic reticulum membrane</location>
        <topology evidence="11">Single-pass membrane protein</topology>
    </subcellularLocation>
    <subcellularLocation>
        <location evidence="1">Endoplasmic reticulum membrane</location>
        <topology evidence="1">Single-pass type III membrane protein</topology>
    </subcellularLocation>
</comment>
<keyword evidence="9 11" id="KW-0472">Membrane</keyword>
<dbReference type="InterPro" id="IPR013233">
    <property type="entry name" value="PIG-X/PBN1"/>
</dbReference>
<keyword evidence="5 11" id="KW-0337">GPI-anchor biosynthesis</keyword>
<comment type="pathway">
    <text evidence="2 11">Glycolipid biosynthesis; glycosylphosphatidylinositol-anchor biosynthesis.</text>
</comment>
<evidence type="ECO:0000256" key="8">
    <source>
        <dbReference type="ARBA" id="ARBA00022989"/>
    </source>
</evidence>
<keyword evidence="6 11" id="KW-0812">Transmembrane</keyword>
<dbReference type="GO" id="GO:0000030">
    <property type="term" value="F:mannosyltransferase activity"/>
    <property type="evidence" value="ECO:0007669"/>
    <property type="project" value="TreeGrafter"/>
</dbReference>
<dbReference type="Proteomes" id="UP000019375">
    <property type="component" value="Unassembled WGS sequence"/>
</dbReference>
<dbReference type="SMART" id="SM00780">
    <property type="entry name" value="PIG-X"/>
    <property type="match status" value="1"/>
</dbReference>
<evidence type="ECO:0000313" key="13">
    <source>
        <dbReference type="Proteomes" id="UP000019375"/>
    </source>
</evidence>
<dbReference type="EMBL" id="HG316467">
    <property type="protein sequence ID" value="CDF91845.1"/>
    <property type="molecule type" value="Genomic_DNA"/>
</dbReference>
<reference evidence="13" key="1">
    <citation type="journal article" date="2013" name="Genome Announc.">
        <title>Genome sequence of the food spoilage yeast Zygosaccharomyces bailii CLIB 213(T).</title>
        <authorList>
            <person name="Galeote V."/>
            <person name="Bigey F."/>
            <person name="Devillers H."/>
            <person name="Neuveglise C."/>
            <person name="Dequin S."/>
        </authorList>
    </citation>
    <scope>NUCLEOTIDE SEQUENCE [LARGE SCALE GENOMIC DNA]</scope>
    <source>
        <strain evidence="13">CLIB 213 / ATCC 58445 / CBS 680 / CCRC 21525 / NBRC 1098 / NCYC 1416 / NRRL Y-2227</strain>
    </source>
</reference>
<evidence type="ECO:0000256" key="3">
    <source>
        <dbReference type="ARBA" id="ARBA00010345"/>
    </source>
</evidence>
<dbReference type="GO" id="GO:0005789">
    <property type="term" value="C:endoplasmic reticulum membrane"/>
    <property type="evidence" value="ECO:0007669"/>
    <property type="project" value="UniProtKB-SubCell"/>
</dbReference>
<accession>A0A8J2TDZ3</accession>
<dbReference type="PANTHER" id="PTHR28533:SF1">
    <property type="entry name" value="PROTEIN PBN1"/>
    <property type="match status" value="1"/>
</dbReference>
<comment type="function">
    <text evidence="11">Required for proper folding and/or the stability of a subset of proteins in the endoplasmic reticulum. Component of glycosylphosphatidylinositol-mannosyltransferase 1 which transfers the first of the 4 mannoses in the GPI-anchor precursors during GPI-anchor biosynthesis. Probably acts by stabilizing the mannosyltransferase GPI14.</text>
</comment>
<dbReference type="AlphaFoldDB" id="A0A8J2TDZ3"/>
<keyword evidence="8 11" id="KW-1133">Transmembrane helix</keyword>
<evidence type="ECO:0000256" key="10">
    <source>
        <dbReference type="ARBA" id="ARBA00023180"/>
    </source>
</evidence>
<evidence type="ECO:0000313" key="12">
    <source>
        <dbReference type="EMBL" id="CDF91845.1"/>
    </source>
</evidence>
<keyword evidence="10" id="KW-0325">Glycoprotein</keyword>
<keyword evidence="7 11" id="KW-0256">Endoplasmic reticulum</keyword>
<name>A0A8J2TDZ3_ZYGB2</name>
<gene>
    <name evidence="12" type="ORF">BN860_02520g</name>
</gene>
<dbReference type="GO" id="GO:0006506">
    <property type="term" value="P:GPI anchor biosynthetic process"/>
    <property type="evidence" value="ECO:0007669"/>
    <property type="project" value="UniProtKB-UniPathway"/>
</dbReference>
<evidence type="ECO:0000256" key="4">
    <source>
        <dbReference type="ARBA" id="ARBA00020410"/>
    </source>
</evidence>
<evidence type="ECO:0000256" key="11">
    <source>
        <dbReference type="RuleBase" id="RU366056"/>
    </source>
</evidence>